<evidence type="ECO:0000256" key="3">
    <source>
        <dbReference type="ARBA" id="ARBA00022106"/>
    </source>
</evidence>
<evidence type="ECO:0000256" key="2">
    <source>
        <dbReference type="ARBA" id="ARBA00008417"/>
    </source>
</evidence>
<accession>A0A0A8B2S1</accession>
<keyword evidence="9" id="KW-0046">Antibiotic resistance</keyword>
<dbReference type="InterPro" id="IPR048279">
    <property type="entry name" value="MdtK-like"/>
</dbReference>
<dbReference type="PANTHER" id="PTHR43823">
    <property type="entry name" value="SPORULATION PROTEIN YKVU"/>
    <property type="match status" value="1"/>
</dbReference>
<dbReference type="GO" id="GO:0042910">
    <property type="term" value="F:xenobiotic transmembrane transporter activity"/>
    <property type="evidence" value="ECO:0007669"/>
    <property type="project" value="InterPro"/>
</dbReference>
<evidence type="ECO:0000256" key="4">
    <source>
        <dbReference type="ARBA" id="ARBA00022448"/>
    </source>
</evidence>
<feature type="transmembrane region" description="Helical" evidence="10">
    <location>
        <begin position="428"/>
        <end position="449"/>
    </location>
</feature>
<dbReference type="HOGENOM" id="CLU_012893_0_0_11"/>
<dbReference type="InterPro" id="IPR045070">
    <property type="entry name" value="MATE_MepA-like"/>
</dbReference>
<dbReference type="GO" id="GO:0046677">
    <property type="term" value="P:response to antibiotic"/>
    <property type="evidence" value="ECO:0007669"/>
    <property type="project" value="UniProtKB-KW"/>
</dbReference>
<feature type="transmembrane region" description="Helical" evidence="10">
    <location>
        <begin position="284"/>
        <end position="307"/>
    </location>
</feature>
<keyword evidence="6 10" id="KW-0812">Transmembrane</keyword>
<evidence type="ECO:0000256" key="6">
    <source>
        <dbReference type="ARBA" id="ARBA00022692"/>
    </source>
</evidence>
<dbReference type="Proteomes" id="UP000031121">
    <property type="component" value="Chromosome"/>
</dbReference>
<name>A0A0A8B2S1_9ACTN</name>
<evidence type="ECO:0000256" key="8">
    <source>
        <dbReference type="ARBA" id="ARBA00023136"/>
    </source>
</evidence>
<dbReference type="KEGG" id="cbac:JI75_02120"/>
<dbReference type="GO" id="GO:0005886">
    <property type="term" value="C:plasma membrane"/>
    <property type="evidence" value="ECO:0007669"/>
    <property type="project" value="UniProtKB-SubCell"/>
</dbReference>
<feature type="transmembrane region" description="Helical" evidence="10">
    <location>
        <begin position="360"/>
        <end position="380"/>
    </location>
</feature>
<dbReference type="CDD" id="cd13143">
    <property type="entry name" value="MATE_MepA_like"/>
    <property type="match status" value="1"/>
</dbReference>
<keyword evidence="4" id="KW-0813">Transport</keyword>
<sequence length="465" mass="49520">MGTDSIPRLITEFAIPSIIGMLVNGAYNVIDSMFLGQAMGSIGLSATTVAQPIMIVFLSLCMLIGNGGNALAALRLGEGKHADAERSLGNTMFLAIVLWVVIAIGVSVPSVMDAILDISSATDEVRGYAADFIRILGFGVLFQIVGMGLNNFIRTAGAPNRALLTMVLGALVCIVFNYLFVMRLGWGVHGSALATVVGQAASCASVLWFFVVSKSSPLKLRLRAIRPDKAIIPSILTLGVPSSLVQVGMAVVSFVVNMLLVVYGAQSAIGETAALASIGVVQRIAMFTVLPLVGVAVAIQPLLGFNYGARLFGRVRATLGYGILGATSIALLMWVSVHVWPVQIVSAFGISDESLREFTIFALKVQLLMLPVVGFQIIGANYFQATGQPVRSIILSMSRQILFLIPLLFLLPPWLPVALPQFTGLDAIYFAAPMADALSIVLTGILICVELRKLKRKETELRPIS</sequence>
<feature type="transmembrane region" description="Helical" evidence="10">
    <location>
        <begin position="319"/>
        <end position="340"/>
    </location>
</feature>
<keyword evidence="5" id="KW-1003">Cell membrane</keyword>
<feature type="transmembrane region" description="Helical" evidence="10">
    <location>
        <begin position="162"/>
        <end position="180"/>
    </location>
</feature>
<keyword evidence="7 10" id="KW-1133">Transmembrane helix</keyword>
<gene>
    <name evidence="11" type="ORF">JI75_02120</name>
</gene>
<dbReference type="NCBIfam" id="TIGR00797">
    <property type="entry name" value="matE"/>
    <property type="match status" value="1"/>
</dbReference>
<dbReference type="AlphaFoldDB" id="A0A0A8B2S1"/>
<dbReference type="PANTHER" id="PTHR43823:SF3">
    <property type="entry name" value="MULTIDRUG EXPORT PROTEIN MEPA"/>
    <property type="match status" value="1"/>
</dbReference>
<comment type="similarity">
    <text evidence="2">Belongs to the multi antimicrobial extrusion (MATE) (TC 2.A.66.1) family. MepA subfamily.</text>
</comment>
<feature type="transmembrane region" description="Helical" evidence="10">
    <location>
        <begin position="401"/>
        <end position="422"/>
    </location>
</feature>
<dbReference type="PIRSF" id="PIRSF006603">
    <property type="entry name" value="DinF"/>
    <property type="match status" value="1"/>
</dbReference>
<evidence type="ECO:0000256" key="9">
    <source>
        <dbReference type="ARBA" id="ARBA00023251"/>
    </source>
</evidence>
<evidence type="ECO:0000313" key="11">
    <source>
        <dbReference type="EMBL" id="AJC11654.1"/>
    </source>
</evidence>
<dbReference type="OrthoDB" id="9811110at2"/>
<evidence type="ECO:0000256" key="1">
    <source>
        <dbReference type="ARBA" id="ARBA00004651"/>
    </source>
</evidence>
<feature type="transmembrane region" description="Helical" evidence="10">
    <location>
        <begin position="231"/>
        <end position="264"/>
    </location>
</feature>
<evidence type="ECO:0000256" key="5">
    <source>
        <dbReference type="ARBA" id="ARBA00022475"/>
    </source>
</evidence>
<feature type="transmembrane region" description="Helical" evidence="10">
    <location>
        <begin position="132"/>
        <end position="150"/>
    </location>
</feature>
<reference evidence="11 12" key="2">
    <citation type="journal article" date="2015" name="Genome Announc.">
        <title>Complete Genome Sequence of Coriobacteriaceae Strain 68-1-3, a Novel Mucus-Degrading Isolate from the Swine Intestinal Tract.</title>
        <authorList>
            <person name="Looft T."/>
            <person name="Bayles D.O."/>
            <person name="Alt D.P."/>
            <person name="Stanton T.B."/>
        </authorList>
    </citation>
    <scope>NUCLEOTIDE SEQUENCE [LARGE SCALE GENOMIC DNA]</scope>
    <source>
        <strain evidence="11 12">68-1-3</strain>
    </source>
</reference>
<evidence type="ECO:0000313" key="12">
    <source>
        <dbReference type="Proteomes" id="UP000031121"/>
    </source>
</evidence>
<dbReference type="STRING" id="1531429.JI75_02120"/>
<dbReference type="InterPro" id="IPR002528">
    <property type="entry name" value="MATE_fam"/>
</dbReference>
<dbReference type="GO" id="GO:0015297">
    <property type="term" value="F:antiporter activity"/>
    <property type="evidence" value="ECO:0007669"/>
    <property type="project" value="InterPro"/>
</dbReference>
<feature type="transmembrane region" description="Helical" evidence="10">
    <location>
        <begin position="192"/>
        <end position="211"/>
    </location>
</feature>
<feature type="transmembrane region" description="Helical" evidence="10">
    <location>
        <begin position="9"/>
        <end position="30"/>
    </location>
</feature>
<keyword evidence="8 10" id="KW-0472">Membrane</keyword>
<feature type="transmembrane region" description="Helical" evidence="10">
    <location>
        <begin position="50"/>
        <end position="72"/>
    </location>
</feature>
<proteinExistence type="inferred from homology"/>
<evidence type="ECO:0000256" key="7">
    <source>
        <dbReference type="ARBA" id="ARBA00022989"/>
    </source>
</evidence>
<feature type="transmembrane region" description="Helical" evidence="10">
    <location>
        <begin position="93"/>
        <end position="112"/>
    </location>
</feature>
<dbReference type="Pfam" id="PF01554">
    <property type="entry name" value="MatE"/>
    <property type="match status" value="2"/>
</dbReference>
<evidence type="ECO:0000256" key="10">
    <source>
        <dbReference type="SAM" id="Phobius"/>
    </source>
</evidence>
<dbReference type="EMBL" id="CP009302">
    <property type="protein sequence ID" value="AJC11654.1"/>
    <property type="molecule type" value="Genomic_DNA"/>
</dbReference>
<comment type="subcellular location">
    <subcellularLocation>
        <location evidence="1">Cell membrane</location>
        <topology evidence="1">Multi-pass membrane protein</topology>
    </subcellularLocation>
</comment>
<protein>
    <recommendedName>
        <fullName evidence="3">Multidrug export protein MepA</fullName>
    </recommendedName>
</protein>
<organism evidence="11 12">
    <name type="scientific">Berryella intestinalis</name>
    <dbReference type="NCBI Taxonomy" id="1531429"/>
    <lineage>
        <taxon>Bacteria</taxon>
        <taxon>Bacillati</taxon>
        <taxon>Actinomycetota</taxon>
        <taxon>Coriobacteriia</taxon>
        <taxon>Eggerthellales</taxon>
        <taxon>Eggerthellaceae</taxon>
        <taxon>Berryella</taxon>
    </lineage>
</organism>
<reference evidence="12" key="1">
    <citation type="submission" date="2014-08" db="EMBL/GenBank/DDBJ databases">
        <title>Coriobacteriaceae sp. complete genome.</title>
        <authorList>
            <person name="Looft T."/>
            <person name="Bayles D.O."/>
            <person name="Stanton T.B."/>
        </authorList>
    </citation>
    <scope>NUCLEOTIDE SEQUENCE [LARGE SCALE GENOMIC DNA]</scope>
    <source>
        <strain evidence="12">68-1-3</strain>
    </source>
</reference>
<dbReference type="InterPro" id="IPR051327">
    <property type="entry name" value="MATE_MepA_subfamily"/>
</dbReference>
<keyword evidence="12" id="KW-1185">Reference proteome</keyword>